<evidence type="ECO:0000313" key="3">
    <source>
        <dbReference type="Proteomes" id="UP000007813"/>
    </source>
</evidence>
<dbReference type="OrthoDB" id="383142at2157"/>
<gene>
    <name evidence="2" type="ORF">HSB1_05000</name>
</gene>
<dbReference type="Proteomes" id="UP000007813">
    <property type="component" value="Unassembled WGS sequence"/>
</dbReference>
<evidence type="ECO:0000313" key="2">
    <source>
        <dbReference type="EMBL" id="EJN61459.1"/>
    </source>
</evidence>
<dbReference type="RefSeq" id="WP_009374497.1">
    <property type="nucleotide sequence ID" value="NZ_ALJD01000002.1"/>
</dbReference>
<comment type="caution">
    <text evidence="2">The sequence shown here is derived from an EMBL/GenBank/DDBJ whole genome shotgun (WGS) entry which is preliminary data.</text>
</comment>
<evidence type="ECO:0000256" key="1">
    <source>
        <dbReference type="SAM" id="Phobius"/>
    </source>
</evidence>
<proteinExistence type="predicted"/>
<keyword evidence="1" id="KW-0472">Membrane</keyword>
<dbReference type="EMBL" id="ALJD01000002">
    <property type="protein sequence ID" value="EJN61459.1"/>
    <property type="molecule type" value="Genomic_DNA"/>
</dbReference>
<accession>J3JI07</accession>
<organism evidence="2 3">
    <name type="scientific">Halogranum salarium B-1</name>
    <dbReference type="NCBI Taxonomy" id="1210908"/>
    <lineage>
        <taxon>Archaea</taxon>
        <taxon>Methanobacteriati</taxon>
        <taxon>Methanobacteriota</taxon>
        <taxon>Stenosarchaea group</taxon>
        <taxon>Halobacteria</taxon>
        <taxon>Halobacteriales</taxon>
        <taxon>Haloferacaceae</taxon>
    </lineage>
</organism>
<protein>
    <submittedName>
        <fullName evidence="2">Uncharacterized protein</fullName>
    </submittedName>
</protein>
<feature type="transmembrane region" description="Helical" evidence="1">
    <location>
        <begin position="40"/>
        <end position="57"/>
    </location>
</feature>
<keyword evidence="1" id="KW-1133">Transmembrane helix</keyword>
<name>J3JI07_9EURY</name>
<reference evidence="2 3" key="1">
    <citation type="journal article" date="2012" name="J. Bacteriol.">
        <title>Draft Genome Sequence of the Extremely Halophilic Archaeon Halogranum salarium B-1T.</title>
        <authorList>
            <person name="Kim K.K."/>
            <person name="Lee K.C."/>
            <person name="Lee J.S."/>
        </authorList>
    </citation>
    <scope>NUCLEOTIDE SEQUENCE [LARGE SCALE GENOMIC DNA]</scope>
    <source>
        <strain evidence="2 3">B-1</strain>
    </source>
</reference>
<dbReference type="AlphaFoldDB" id="J3JI07"/>
<keyword evidence="1" id="KW-0812">Transmembrane</keyword>
<feature type="transmembrane region" description="Helical" evidence="1">
    <location>
        <begin position="12"/>
        <end position="34"/>
    </location>
</feature>
<sequence length="81" mass="8403">MGPIRTVLKFLALAFYLAGIATGLYALTLGWSMFQSGGSVSLELAAALCATGLLLLIGRGLSQRGKGVLGYDGGVREQANR</sequence>